<protein>
    <submittedName>
        <fullName evidence="1">Uncharacterized protein</fullName>
    </submittedName>
</protein>
<organism evidence="1 2">
    <name type="scientific">Cudoniella acicularis</name>
    <dbReference type="NCBI Taxonomy" id="354080"/>
    <lineage>
        <taxon>Eukaryota</taxon>
        <taxon>Fungi</taxon>
        <taxon>Dikarya</taxon>
        <taxon>Ascomycota</taxon>
        <taxon>Pezizomycotina</taxon>
        <taxon>Leotiomycetes</taxon>
        <taxon>Helotiales</taxon>
        <taxon>Tricladiaceae</taxon>
        <taxon>Cudoniella</taxon>
    </lineage>
</organism>
<accession>A0A8H4VZP4</accession>
<evidence type="ECO:0000313" key="1">
    <source>
        <dbReference type="EMBL" id="KAF4628768.1"/>
    </source>
</evidence>
<comment type="caution">
    <text evidence="1">The sequence shown here is derived from an EMBL/GenBank/DDBJ whole genome shotgun (WGS) entry which is preliminary data.</text>
</comment>
<sequence>MKRINARQILDLIRLWEEAEPEVSRPSRGEYSSTSPKLSSNKTISSIIALLADILSLPAGLAERMIGGVQMLSWSSIVNSSAVAIQFLSLALLSYTRAHSGLLRPFFLDTAQNELVLLGFEDKLTPKHLIEIPRVECRFLNMSCMGQMAGQPVLVFRFLEAQEPWDTDPLGCYNLAACAEDLIDTGGPGRLLVSRNDLSRVFAVCISDGYIVGAKNEGIMTYHRTRGSRLPKKSCTTSFHRSEKIRIGVRVVENTARTAVPQKQLQNAVAFLKELGIFPSYWKVSEKQAGIQAGDYVILQFNQTWVKILGVTKKTKTLSQRALCVADLDSPFGVQVTICTGIAKRPLLREAMADTLPTYISSLITKPRL</sequence>
<gene>
    <name evidence="1" type="ORF">G7Y89_g9380</name>
</gene>
<proteinExistence type="predicted"/>
<dbReference type="Proteomes" id="UP000566819">
    <property type="component" value="Unassembled WGS sequence"/>
</dbReference>
<evidence type="ECO:0000313" key="2">
    <source>
        <dbReference type="Proteomes" id="UP000566819"/>
    </source>
</evidence>
<dbReference type="OrthoDB" id="3562788at2759"/>
<reference evidence="1 2" key="1">
    <citation type="submission" date="2020-03" db="EMBL/GenBank/DDBJ databases">
        <title>Draft Genome Sequence of Cudoniella acicularis.</title>
        <authorList>
            <person name="Buettner E."/>
            <person name="Kellner H."/>
        </authorList>
    </citation>
    <scope>NUCLEOTIDE SEQUENCE [LARGE SCALE GENOMIC DNA]</scope>
    <source>
        <strain evidence="1 2">DSM 108380</strain>
    </source>
</reference>
<dbReference type="EMBL" id="JAAMPI010000764">
    <property type="protein sequence ID" value="KAF4628768.1"/>
    <property type="molecule type" value="Genomic_DNA"/>
</dbReference>
<name>A0A8H4VZP4_9HELO</name>
<dbReference type="AlphaFoldDB" id="A0A8H4VZP4"/>
<keyword evidence="2" id="KW-1185">Reference proteome</keyword>